<keyword evidence="1" id="KW-0297">G-protein coupled receptor</keyword>
<feature type="signal peptide" evidence="5">
    <location>
        <begin position="1"/>
        <end position="21"/>
    </location>
</feature>
<keyword evidence="2" id="KW-0675">Receptor</keyword>
<comment type="caution">
    <text evidence="6">The sequence shown here is derived from an EMBL/GenBank/DDBJ whole genome shotgun (WGS) entry which is preliminary data.</text>
</comment>
<protein>
    <submittedName>
        <fullName evidence="6">Uncharacterized protein</fullName>
    </submittedName>
</protein>
<dbReference type="PANTHER" id="PTHR10519">
    <property type="entry name" value="GABA-B RECEPTOR"/>
    <property type="match status" value="1"/>
</dbReference>
<evidence type="ECO:0000313" key="7">
    <source>
        <dbReference type="Proteomes" id="UP001458880"/>
    </source>
</evidence>
<dbReference type="EMBL" id="JASPKY010000015">
    <property type="protein sequence ID" value="KAK9753072.1"/>
    <property type="molecule type" value="Genomic_DNA"/>
</dbReference>
<dbReference type="SUPFAM" id="SSF53822">
    <property type="entry name" value="Periplasmic binding protein-like I"/>
    <property type="match status" value="1"/>
</dbReference>
<keyword evidence="5" id="KW-0732">Signal</keyword>
<name>A0AAW1N2N5_POPJA</name>
<evidence type="ECO:0000256" key="3">
    <source>
        <dbReference type="ARBA" id="ARBA00023180"/>
    </source>
</evidence>
<gene>
    <name evidence="6" type="ORF">QE152_g3613</name>
</gene>
<evidence type="ECO:0000256" key="4">
    <source>
        <dbReference type="ARBA" id="ARBA00023224"/>
    </source>
</evidence>
<evidence type="ECO:0000256" key="2">
    <source>
        <dbReference type="ARBA" id="ARBA00023170"/>
    </source>
</evidence>
<evidence type="ECO:0000256" key="5">
    <source>
        <dbReference type="SAM" id="SignalP"/>
    </source>
</evidence>
<dbReference type="InterPro" id="IPR028082">
    <property type="entry name" value="Peripla_BP_I"/>
</dbReference>
<dbReference type="PANTHER" id="PTHR10519:SF74">
    <property type="entry name" value="GAMMA-AMINOBUTYRIC ACID TYPE B RECEPTOR SUBUNIT 2"/>
    <property type="match status" value="1"/>
</dbReference>
<reference evidence="6 7" key="1">
    <citation type="journal article" date="2024" name="BMC Genomics">
        <title>De novo assembly and annotation of Popillia japonica's genome with initial clues to its potential as an invasive pest.</title>
        <authorList>
            <person name="Cucini C."/>
            <person name="Boschi S."/>
            <person name="Funari R."/>
            <person name="Cardaioli E."/>
            <person name="Iannotti N."/>
            <person name="Marturano G."/>
            <person name="Paoli F."/>
            <person name="Bruttini M."/>
            <person name="Carapelli A."/>
            <person name="Frati F."/>
            <person name="Nardi F."/>
        </authorList>
    </citation>
    <scope>NUCLEOTIDE SEQUENCE [LARGE SCALE GENOMIC DNA]</scope>
    <source>
        <strain evidence="6">DMR45628</strain>
    </source>
</reference>
<evidence type="ECO:0000256" key="1">
    <source>
        <dbReference type="ARBA" id="ARBA00023040"/>
    </source>
</evidence>
<dbReference type="AlphaFoldDB" id="A0AAW1N2N5"/>
<keyword evidence="7" id="KW-1185">Reference proteome</keyword>
<keyword evidence="4" id="KW-0807">Transducer</keyword>
<dbReference type="Proteomes" id="UP001458880">
    <property type="component" value="Unassembled WGS sequence"/>
</dbReference>
<feature type="chain" id="PRO_5044013497" evidence="5">
    <location>
        <begin position="22"/>
        <end position="89"/>
    </location>
</feature>
<dbReference type="GO" id="GO:0007214">
    <property type="term" value="P:gamma-aminobutyric acid signaling pathway"/>
    <property type="evidence" value="ECO:0007669"/>
    <property type="project" value="TreeGrafter"/>
</dbReference>
<organism evidence="6 7">
    <name type="scientific">Popillia japonica</name>
    <name type="common">Japanese beetle</name>
    <dbReference type="NCBI Taxonomy" id="7064"/>
    <lineage>
        <taxon>Eukaryota</taxon>
        <taxon>Metazoa</taxon>
        <taxon>Ecdysozoa</taxon>
        <taxon>Arthropoda</taxon>
        <taxon>Hexapoda</taxon>
        <taxon>Insecta</taxon>
        <taxon>Pterygota</taxon>
        <taxon>Neoptera</taxon>
        <taxon>Endopterygota</taxon>
        <taxon>Coleoptera</taxon>
        <taxon>Polyphaga</taxon>
        <taxon>Scarabaeiformia</taxon>
        <taxon>Scarabaeidae</taxon>
        <taxon>Rutelinae</taxon>
        <taxon>Popillia</taxon>
    </lineage>
</organism>
<accession>A0AAW1N2N5</accession>
<keyword evidence="3" id="KW-0325">Glycoprotein</keyword>
<proteinExistence type="predicted"/>
<evidence type="ECO:0000313" key="6">
    <source>
        <dbReference type="EMBL" id="KAK9753072.1"/>
    </source>
</evidence>
<dbReference type="InterPro" id="IPR002455">
    <property type="entry name" value="GPCR3_GABA-B"/>
</dbReference>
<sequence>MHLRLSLKIFILLVLSRCSFFQKPNTDNKRHDVYIAGFFPFGKGVENADTGRGVMPSVKLALDHVNEHTSVLRNYRLHMWWNDTMVSNK</sequence>
<dbReference type="GO" id="GO:0038039">
    <property type="term" value="C:G protein-coupled receptor heterodimeric complex"/>
    <property type="evidence" value="ECO:0007669"/>
    <property type="project" value="TreeGrafter"/>
</dbReference>
<dbReference type="Gene3D" id="3.40.50.2300">
    <property type="match status" value="1"/>
</dbReference>
<dbReference type="GO" id="GO:0004965">
    <property type="term" value="F:G protein-coupled GABA receptor activity"/>
    <property type="evidence" value="ECO:0007669"/>
    <property type="project" value="InterPro"/>
</dbReference>